<proteinExistence type="predicted"/>
<comment type="caution">
    <text evidence="1">The sequence shown here is derived from an EMBL/GenBank/DDBJ whole genome shotgun (WGS) entry which is preliminary data.</text>
</comment>
<protein>
    <recommendedName>
        <fullName evidence="3">Peptidase C1A papain C-terminal domain-containing protein</fullName>
    </recommendedName>
</protein>
<dbReference type="EMBL" id="JBHTMM010000041">
    <property type="protein sequence ID" value="MFD1309709.1"/>
    <property type="molecule type" value="Genomic_DNA"/>
</dbReference>
<reference evidence="2" key="1">
    <citation type="journal article" date="2019" name="Int. J. Syst. Evol. Microbiol.">
        <title>The Global Catalogue of Microorganisms (GCM) 10K type strain sequencing project: providing services to taxonomists for standard genome sequencing and annotation.</title>
        <authorList>
            <consortium name="The Broad Institute Genomics Platform"/>
            <consortium name="The Broad Institute Genome Sequencing Center for Infectious Disease"/>
            <person name="Wu L."/>
            <person name="Ma J."/>
        </authorList>
    </citation>
    <scope>NUCLEOTIDE SEQUENCE [LARGE SCALE GENOMIC DNA]</scope>
    <source>
        <strain evidence="2">CGMCC 4.7020</strain>
    </source>
</reference>
<keyword evidence="2" id="KW-1185">Reference proteome</keyword>
<accession>A0ABW3XMH1</accession>
<dbReference type="InterPro" id="IPR038765">
    <property type="entry name" value="Papain-like_cys_pep_sf"/>
</dbReference>
<organism evidence="1 2">
    <name type="scientific">Streptomyces kaempferi</name>
    <dbReference type="NCBI Taxonomy" id="333725"/>
    <lineage>
        <taxon>Bacteria</taxon>
        <taxon>Bacillati</taxon>
        <taxon>Actinomycetota</taxon>
        <taxon>Actinomycetes</taxon>
        <taxon>Kitasatosporales</taxon>
        <taxon>Streptomycetaceae</taxon>
        <taxon>Streptomyces</taxon>
    </lineage>
</organism>
<dbReference type="Gene3D" id="3.90.70.10">
    <property type="entry name" value="Cysteine proteinases"/>
    <property type="match status" value="2"/>
</dbReference>
<evidence type="ECO:0000313" key="2">
    <source>
        <dbReference type="Proteomes" id="UP001597058"/>
    </source>
</evidence>
<sequence>MTARHPLGRHVHHDPRSLDYAHGVLPTSAIKTVDWTRRVPHFDQGQLGSCTGNAATGLLGTDSATRSGFTSVTLDGNVLPVDEDLAVKVYSLATQLDEFDGAYPPTDTGSSGLGAAKALVKLGLAARYTHAFSLDALKSALQTGPVMVGTTWLESMFDVDPKTGYVVVDRKSPVAGGHEYVLSAYDAERLAFRIDNSWGESWGVRGSAWFTQADVQWLLSQQGDVTVPVWATVPAPPPAPTPSPVDPRLVQALGLMTAWGSDNHIPTTPGA</sequence>
<dbReference type="Proteomes" id="UP001597058">
    <property type="component" value="Unassembled WGS sequence"/>
</dbReference>
<evidence type="ECO:0008006" key="3">
    <source>
        <dbReference type="Google" id="ProtNLM"/>
    </source>
</evidence>
<evidence type="ECO:0000313" key="1">
    <source>
        <dbReference type="EMBL" id="MFD1309709.1"/>
    </source>
</evidence>
<gene>
    <name evidence="1" type="ORF">ACFQ5X_28105</name>
</gene>
<name>A0ABW3XMH1_9ACTN</name>
<dbReference type="RefSeq" id="WP_381329037.1">
    <property type="nucleotide sequence ID" value="NZ_JBHTMM010000041.1"/>
</dbReference>
<dbReference type="SUPFAM" id="SSF54001">
    <property type="entry name" value="Cysteine proteinases"/>
    <property type="match status" value="1"/>
</dbReference>